<sequence>MKATSWTPLNNRPHFSAKPQIHQAPHLPNLWSTKPGSGVDCQFLPATFESLSLAYKLMPRGTNRVRFWDQITPKVFRSANSRHISPSASPSANTRHFNPYAFAPANTRHFIPPSTPALARPGNFRINRVLRPTRVFRMDCDVLWSPLEWKLGDSIPRNALQDYAISPPVTRLRLTAALLPWPIDVFPSQAVAYGDPYVSVLDIFKAIYNCLKTPVTLEEYNRFGGDGMYSHNYVLTKKASLAFHKRCRSFGMDTMRRVDYLLGRTHFKGLVQSIGSPTEWEIIFD</sequence>
<evidence type="ECO:0000313" key="2">
    <source>
        <dbReference type="EMBL" id="KAF7764062.1"/>
    </source>
</evidence>
<gene>
    <name evidence="2" type="ORF">Agabi119p4_8599</name>
</gene>
<protein>
    <recommendedName>
        <fullName evidence="1">DUF6699 domain-containing protein</fullName>
    </recommendedName>
</protein>
<accession>A0A8H7C7E7</accession>
<dbReference type="Pfam" id="PF20415">
    <property type="entry name" value="DUF6699"/>
    <property type="match status" value="1"/>
</dbReference>
<comment type="caution">
    <text evidence="2">The sequence shown here is derived from an EMBL/GenBank/DDBJ whole genome shotgun (WGS) entry which is preliminary data.</text>
</comment>
<dbReference type="InterPro" id="IPR046522">
    <property type="entry name" value="DUF6699"/>
</dbReference>
<organism evidence="2 3">
    <name type="scientific">Agaricus bisporus var. burnettii</name>
    <dbReference type="NCBI Taxonomy" id="192524"/>
    <lineage>
        <taxon>Eukaryota</taxon>
        <taxon>Fungi</taxon>
        <taxon>Dikarya</taxon>
        <taxon>Basidiomycota</taxon>
        <taxon>Agaricomycotina</taxon>
        <taxon>Agaricomycetes</taxon>
        <taxon>Agaricomycetidae</taxon>
        <taxon>Agaricales</taxon>
        <taxon>Agaricineae</taxon>
        <taxon>Agaricaceae</taxon>
        <taxon>Agaricus</taxon>
    </lineage>
</organism>
<evidence type="ECO:0000313" key="3">
    <source>
        <dbReference type="Proteomes" id="UP000629468"/>
    </source>
</evidence>
<dbReference type="AlphaFoldDB" id="A0A8H7C7E7"/>
<feature type="domain" description="DUF6699" evidence="1">
    <location>
        <begin position="142"/>
        <end position="272"/>
    </location>
</feature>
<reference evidence="2 3" key="1">
    <citation type="journal article" name="Sci. Rep.">
        <title>Telomere-to-telomere assembled and centromere annotated genomes of the two main subspecies of the button mushroom Agaricus bisporus reveal especially polymorphic chromosome ends.</title>
        <authorList>
            <person name="Sonnenberg A.S.M."/>
            <person name="Sedaghat-Telgerd N."/>
            <person name="Lavrijssen B."/>
            <person name="Ohm R.A."/>
            <person name="Hendrickx P.M."/>
            <person name="Scholtmeijer K."/>
            <person name="Baars J.J.P."/>
            <person name="van Peer A."/>
        </authorList>
    </citation>
    <scope>NUCLEOTIDE SEQUENCE [LARGE SCALE GENOMIC DNA]</scope>
    <source>
        <strain evidence="2 3">H119_p4</strain>
    </source>
</reference>
<dbReference type="Proteomes" id="UP000629468">
    <property type="component" value="Unassembled WGS sequence"/>
</dbReference>
<dbReference type="EMBL" id="JABXXO010000011">
    <property type="protein sequence ID" value="KAF7764062.1"/>
    <property type="molecule type" value="Genomic_DNA"/>
</dbReference>
<evidence type="ECO:0000259" key="1">
    <source>
        <dbReference type="Pfam" id="PF20415"/>
    </source>
</evidence>
<name>A0A8H7C7E7_AGABI</name>
<proteinExistence type="predicted"/>